<dbReference type="Gene3D" id="3.90.226.10">
    <property type="entry name" value="2-enoyl-CoA Hydratase, Chain A, domain 1"/>
    <property type="match status" value="2"/>
</dbReference>
<dbReference type="GO" id="GO:0009317">
    <property type="term" value="C:acetyl-CoA carboxylase complex"/>
    <property type="evidence" value="ECO:0007669"/>
    <property type="project" value="TreeGrafter"/>
</dbReference>
<dbReference type="AlphaFoldDB" id="A0A9D1P273"/>
<sequence>MSNETQSQAMQRVCALLDEGSFVEIGAGVTARSTDFNLTQKQTPSDGVITGYGVIDGGLVYIYSQDASVLGGSVGEMHAGKIVNLYRLAMKTGAPVIGLLDCAGLRLEEAADALHGFGRIYMAQTEASGVIPQITGIFGMCGGGMAMIPALTDFTLMEKSGKLFVNSPNALEGNIDSKCDTASAAFQSEEAGLVDFTGSEGEVLSEIRRLVSMLPANNEDDMAYGECGDDLNRAIPDLAACSLDPILMLQRISDNQSYFEVKPAYGRDMVTALIRLGGYTVGAVANRSVLYDSEGGEAEKFDGALSARGAKKAAEFIRFCDAFSIPVVSFTNVKNYKATKCSEANMAKAVAKLVYAFADATTPKVNVITGFAYGSAALAMNSKAIGADLVYAWPEAKIGMMDSGAAAKILYADQGSQVIREKTEEYEKLQNSLDASLRRGYVDTLIHPEDTRKYLIGAFEMLFSKREARPDKKHGTV</sequence>
<dbReference type="PANTHER" id="PTHR43842">
    <property type="entry name" value="PROPIONYL-COA CARBOXYLASE BETA CHAIN"/>
    <property type="match status" value="1"/>
</dbReference>
<name>A0A9D1P273_9FIRM</name>
<feature type="domain" description="CoA carboxyltransferase C-terminal" evidence="2">
    <location>
        <begin position="230"/>
        <end position="472"/>
    </location>
</feature>
<comment type="caution">
    <text evidence="3">The sequence shown here is derived from an EMBL/GenBank/DDBJ whole genome shotgun (WGS) entry which is preliminary data.</text>
</comment>
<dbReference type="InterPro" id="IPR034733">
    <property type="entry name" value="AcCoA_carboxyl_beta"/>
</dbReference>
<dbReference type="InterPro" id="IPR051047">
    <property type="entry name" value="AccD/PCCB"/>
</dbReference>
<dbReference type="SUPFAM" id="SSF52096">
    <property type="entry name" value="ClpP/crotonase"/>
    <property type="match status" value="2"/>
</dbReference>
<evidence type="ECO:0000259" key="2">
    <source>
        <dbReference type="PROSITE" id="PS50989"/>
    </source>
</evidence>
<reference evidence="3" key="1">
    <citation type="submission" date="2020-10" db="EMBL/GenBank/DDBJ databases">
        <authorList>
            <person name="Gilroy R."/>
        </authorList>
    </citation>
    <scope>NUCLEOTIDE SEQUENCE</scope>
    <source>
        <strain evidence="3">CHK188-20938</strain>
    </source>
</reference>
<feature type="domain" description="CoA carboxyltransferase N-terminal" evidence="1">
    <location>
        <begin position="1"/>
        <end position="168"/>
    </location>
</feature>
<dbReference type="PROSITE" id="PS50980">
    <property type="entry name" value="COA_CT_NTER"/>
    <property type="match status" value="1"/>
</dbReference>
<dbReference type="GO" id="GO:0016740">
    <property type="term" value="F:transferase activity"/>
    <property type="evidence" value="ECO:0007669"/>
    <property type="project" value="UniProtKB-KW"/>
</dbReference>
<dbReference type="InterPro" id="IPR011763">
    <property type="entry name" value="COA_CT_C"/>
</dbReference>
<evidence type="ECO:0000313" key="4">
    <source>
        <dbReference type="Proteomes" id="UP000824169"/>
    </source>
</evidence>
<dbReference type="GO" id="GO:0004658">
    <property type="term" value="F:propionyl-CoA carboxylase activity"/>
    <property type="evidence" value="ECO:0007669"/>
    <property type="project" value="TreeGrafter"/>
</dbReference>
<gene>
    <name evidence="3" type="ORF">IAB71_02045</name>
</gene>
<evidence type="ECO:0000313" key="3">
    <source>
        <dbReference type="EMBL" id="HIV24560.1"/>
    </source>
</evidence>
<dbReference type="Proteomes" id="UP000824169">
    <property type="component" value="Unassembled WGS sequence"/>
</dbReference>
<dbReference type="EMBL" id="DVOO01000008">
    <property type="protein sequence ID" value="HIV24560.1"/>
    <property type="molecule type" value="Genomic_DNA"/>
</dbReference>
<dbReference type="InterPro" id="IPR011762">
    <property type="entry name" value="COA_CT_N"/>
</dbReference>
<dbReference type="InterPro" id="IPR029045">
    <property type="entry name" value="ClpP/crotonase-like_dom_sf"/>
</dbReference>
<protein>
    <submittedName>
        <fullName evidence="3">Carboxyl transferase</fullName>
    </submittedName>
</protein>
<dbReference type="PANTHER" id="PTHR43842:SF2">
    <property type="entry name" value="PROPIONYL-COA CARBOXYLASE BETA CHAIN, MITOCHONDRIAL"/>
    <property type="match status" value="1"/>
</dbReference>
<keyword evidence="3" id="KW-0808">Transferase</keyword>
<accession>A0A9D1P273</accession>
<organism evidence="3 4">
    <name type="scientific">Candidatus Scatomonas pullistercoris</name>
    <dbReference type="NCBI Taxonomy" id="2840920"/>
    <lineage>
        <taxon>Bacteria</taxon>
        <taxon>Bacillati</taxon>
        <taxon>Bacillota</taxon>
        <taxon>Clostridia</taxon>
        <taxon>Lachnospirales</taxon>
        <taxon>Lachnospiraceae</taxon>
        <taxon>Lachnospiraceae incertae sedis</taxon>
        <taxon>Candidatus Scatomonas</taxon>
    </lineage>
</organism>
<evidence type="ECO:0000259" key="1">
    <source>
        <dbReference type="PROSITE" id="PS50980"/>
    </source>
</evidence>
<dbReference type="PROSITE" id="PS50989">
    <property type="entry name" value="COA_CT_CTER"/>
    <property type="match status" value="1"/>
</dbReference>
<dbReference type="Pfam" id="PF01039">
    <property type="entry name" value="Carboxyl_trans"/>
    <property type="match status" value="1"/>
</dbReference>
<proteinExistence type="predicted"/>
<reference evidence="3" key="2">
    <citation type="journal article" date="2021" name="PeerJ">
        <title>Extensive microbial diversity within the chicken gut microbiome revealed by metagenomics and culture.</title>
        <authorList>
            <person name="Gilroy R."/>
            <person name="Ravi A."/>
            <person name="Getino M."/>
            <person name="Pursley I."/>
            <person name="Horton D.L."/>
            <person name="Alikhan N.F."/>
            <person name="Baker D."/>
            <person name="Gharbi K."/>
            <person name="Hall N."/>
            <person name="Watson M."/>
            <person name="Adriaenssens E.M."/>
            <person name="Foster-Nyarko E."/>
            <person name="Jarju S."/>
            <person name="Secka A."/>
            <person name="Antonio M."/>
            <person name="Oren A."/>
            <person name="Chaudhuri R.R."/>
            <person name="La Ragione R."/>
            <person name="Hildebrand F."/>
            <person name="Pallen M.J."/>
        </authorList>
    </citation>
    <scope>NUCLEOTIDE SEQUENCE</scope>
    <source>
        <strain evidence="3">CHK188-20938</strain>
    </source>
</reference>